<evidence type="ECO:0000313" key="2">
    <source>
        <dbReference type="EMBL" id="MCU6794978.1"/>
    </source>
</evidence>
<dbReference type="Proteomes" id="UP001652445">
    <property type="component" value="Unassembled WGS sequence"/>
</dbReference>
<organism evidence="2 3">
    <name type="scientific">Paenibacillus baimaensis</name>
    <dbReference type="NCBI Taxonomy" id="2982185"/>
    <lineage>
        <taxon>Bacteria</taxon>
        <taxon>Bacillati</taxon>
        <taxon>Bacillota</taxon>
        <taxon>Bacilli</taxon>
        <taxon>Bacillales</taxon>
        <taxon>Paenibacillaceae</taxon>
        <taxon>Paenibacillus</taxon>
    </lineage>
</organism>
<feature type="region of interest" description="Disordered" evidence="1">
    <location>
        <begin position="1"/>
        <end position="29"/>
    </location>
</feature>
<sequence length="66" mass="7583">MIRIDLKNDGYTSGSDDIEPTEQQQEEHRQKIQKYVTDPNKGAFIAEDSVLSMPIGMIHGKRYIMN</sequence>
<comment type="caution">
    <text evidence="2">The sequence shown here is derived from an EMBL/GenBank/DDBJ whole genome shotgun (WGS) entry which is preliminary data.</text>
</comment>
<reference evidence="2 3" key="1">
    <citation type="submission" date="2022-09" db="EMBL/GenBank/DDBJ databases">
        <authorList>
            <person name="Han X.L."/>
            <person name="Wang Q."/>
            <person name="Lu T."/>
        </authorList>
    </citation>
    <scope>NUCLEOTIDE SEQUENCE [LARGE SCALE GENOMIC DNA]</scope>
    <source>
        <strain evidence="2 3">WQ 127069</strain>
    </source>
</reference>
<proteinExistence type="predicted"/>
<name>A0ABT2UK32_9BACL</name>
<gene>
    <name evidence="2" type="ORF">OB236_22990</name>
</gene>
<accession>A0ABT2UK32</accession>
<dbReference type="EMBL" id="JAOQIO010000089">
    <property type="protein sequence ID" value="MCU6794978.1"/>
    <property type="molecule type" value="Genomic_DNA"/>
</dbReference>
<evidence type="ECO:0000313" key="3">
    <source>
        <dbReference type="Proteomes" id="UP001652445"/>
    </source>
</evidence>
<protein>
    <submittedName>
        <fullName evidence="2">Uncharacterized protein</fullName>
    </submittedName>
</protein>
<keyword evidence="3" id="KW-1185">Reference proteome</keyword>
<evidence type="ECO:0000256" key="1">
    <source>
        <dbReference type="SAM" id="MobiDB-lite"/>
    </source>
</evidence>